<dbReference type="EMBL" id="CM055107">
    <property type="protein sequence ID" value="KAJ7527248.1"/>
    <property type="molecule type" value="Genomic_DNA"/>
</dbReference>
<organism evidence="1 2">
    <name type="scientific">Diphasiastrum complanatum</name>
    <name type="common">Issler's clubmoss</name>
    <name type="synonym">Lycopodium complanatum</name>
    <dbReference type="NCBI Taxonomy" id="34168"/>
    <lineage>
        <taxon>Eukaryota</taxon>
        <taxon>Viridiplantae</taxon>
        <taxon>Streptophyta</taxon>
        <taxon>Embryophyta</taxon>
        <taxon>Tracheophyta</taxon>
        <taxon>Lycopodiopsida</taxon>
        <taxon>Lycopodiales</taxon>
        <taxon>Lycopodiaceae</taxon>
        <taxon>Lycopodioideae</taxon>
        <taxon>Diphasiastrum</taxon>
    </lineage>
</organism>
<sequence length="206" mass="24626">MDQRDELEAQGKLEAWEYNPHDEDHRRPHKYFPNRPVDSEHVRELGVLTWKLDVVEWDKNPLLEKIKMDRGYKYSEIATISPEEMTDFEEKVKGYFKEHMHSQEEIRLILDGGGYWDIRDYDESWIRFRVNKGDLIVLPPGMFHRFTLDEHNYVKALLLYTNIPCRTQLEKSTEDDSIASCRKLYAEKVLNNPRAIHRKRPQISAH</sequence>
<comment type="caution">
    <text evidence="1">The sequence shown here is derived from an EMBL/GenBank/DDBJ whole genome shotgun (WGS) entry which is preliminary data.</text>
</comment>
<protein>
    <submittedName>
        <fullName evidence="1">Uncharacterized protein</fullName>
    </submittedName>
</protein>
<accession>A0ACC2BBR4</accession>
<proteinExistence type="predicted"/>
<name>A0ACC2BBR4_DIPCM</name>
<dbReference type="Proteomes" id="UP001162992">
    <property type="component" value="Chromosome 16"/>
</dbReference>
<evidence type="ECO:0000313" key="2">
    <source>
        <dbReference type="Proteomes" id="UP001162992"/>
    </source>
</evidence>
<keyword evidence="2" id="KW-1185">Reference proteome</keyword>
<evidence type="ECO:0000313" key="1">
    <source>
        <dbReference type="EMBL" id="KAJ7527248.1"/>
    </source>
</evidence>
<gene>
    <name evidence="1" type="ORF">O6H91_16G044400</name>
</gene>
<reference evidence="2" key="1">
    <citation type="journal article" date="2024" name="Proc. Natl. Acad. Sci. U.S.A.">
        <title>Extraordinary preservation of gene collinearity over three hundred million years revealed in homosporous lycophytes.</title>
        <authorList>
            <person name="Li C."/>
            <person name="Wickell D."/>
            <person name="Kuo L.Y."/>
            <person name="Chen X."/>
            <person name="Nie B."/>
            <person name="Liao X."/>
            <person name="Peng D."/>
            <person name="Ji J."/>
            <person name="Jenkins J."/>
            <person name="Williams M."/>
            <person name="Shu S."/>
            <person name="Plott C."/>
            <person name="Barry K."/>
            <person name="Rajasekar S."/>
            <person name="Grimwood J."/>
            <person name="Han X."/>
            <person name="Sun S."/>
            <person name="Hou Z."/>
            <person name="He W."/>
            <person name="Dai G."/>
            <person name="Sun C."/>
            <person name="Schmutz J."/>
            <person name="Leebens-Mack J.H."/>
            <person name="Li F.W."/>
            <person name="Wang L."/>
        </authorList>
    </citation>
    <scope>NUCLEOTIDE SEQUENCE [LARGE SCALE GENOMIC DNA]</scope>
    <source>
        <strain evidence="2">cv. PW_Plant_1</strain>
    </source>
</reference>